<dbReference type="GO" id="GO:0003924">
    <property type="term" value="F:GTPase activity"/>
    <property type="evidence" value="ECO:0007669"/>
    <property type="project" value="UniProtKB-UniRule"/>
</dbReference>
<keyword evidence="1 10" id="KW-0963">Cytoplasm</keyword>
<feature type="binding site" evidence="10">
    <location>
        <position position="274"/>
    </location>
    <ligand>
        <name>Zn(2+)</name>
        <dbReference type="ChEBI" id="CHEBI:29105"/>
    </ligand>
</feature>
<dbReference type="PROSITE" id="PS51721">
    <property type="entry name" value="G_CP"/>
    <property type="match status" value="1"/>
</dbReference>
<dbReference type="Gene3D" id="2.40.50.140">
    <property type="entry name" value="Nucleic acid-binding proteins"/>
    <property type="match status" value="1"/>
</dbReference>
<dbReference type="EC" id="3.6.1.-" evidence="10"/>
<evidence type="ECO:0000256" key="9">
    <source>
        <dbReference type="ARBA" id="ARBA00023134"/>
    </source>
</evidence>
<dbReference type="Gene3D" id="3.40.50.300">
    <property type="entry name" value="P-loop containing nucleotide triphosphate hydrolases"/>
    <property type="match status" value="1"/>
</dbReference>
<keyword evidence="7 10" id="KW-0862">Zinc</keyword>
<evidence type="ECO:0000256" key="6">
    <source>
        <dbReference type="ARBA" id="ARBA00022801"/>
    </source>
</evidence>
<evidence type="ECO:0000256" key="4">
    <source>
        <dbReference type="ARBA" id="ARBA00022730"/>
    </source>
</evidence>
<dbReference type="Pfam" id="PF03193">
    <property type="entry name" value="RsgA_GTPase"/>
    <property type="match status" value="1"/>
</dbReference>
<dbReference type="InterPro" id="IPR027417">
    <property type="entry name" value="P-loop_NTPase"/>
</dbReference>
<keyword evidence="14" id="KW-1185">Reference proteome</keyword>
<proteinExistence type="inferred from homology"/>
<evidence type="ECO:0000256" key="7">
    <source>
        <dbReference type="ARBA" id="ARBA00022833"/>
    </source>
</evidence>
<evidence type="ECO:0000256" key="1">
    <source>
        <dbReference type="ARBA" id="ARBA00022490"/>
    </source>
</evidence>
<dbReference type="PANTHER" id="PTHR32120">
    <property type="entry name" value="SMALL RIBOSOMAL SUBUNIT BIOGENESIS GTPASE RSGA"/>
    <property type="match status" value="1"/>
</dbReference>
<dbReference type="HAMAP" id="MF_01820">
    <property type="entry name" value="GTPase_RsgA"/>
    <property type="match status" value="1"/>
</dbReference>
<dbReference type="GO" id="GO:0046872">
    <property type="term" value="F:metal ion binding"/>
    <property type="evidence" value="ECO:0007669"/>
    <property type="project" value="UniProtKB-KW"/>
</dbReference>
<dbReference type="PANTHER" id="PTHR32120:SF10">
    <property type="entry name" value="SMALL RIBOSOMAL SUBUNIT BIOGENESIS GTPASE RSGA"/>
    <property type="match status" value="1"/>
</dbReference>
<evidence type="ECO:0000313" key="13">
    <source>
        <dbReference type="EMBL" id="SOC22714.1"/>
    </source>
</evidence>
<keyword evidence="3 10" id="KW-0479">Metal-binding</keyword>
<dbReference type="GO" id="GO:0005525">
    <property type="term" value="F:GTP binding"/>
    <property type="evidence" value="ECO:0007669"/>
    <property type="project" value="UniProtKB-UniRule"/>
</dbReference>
<sequence length="354" mass="39538">MLKNLGLTEEMLQASKEYNDFSIGRVSSQSKNFYKVITEQGEIAAEISGKFHYHAKDLSHYPAVGDFVLIDTTQGTAIIHHILPRKSVFARKVAGSKHDTQIVATNIDTTFICMSLNNDFNLRRLERYLAIAWDSGAIPVIVLTKADLCTDIEERLAEISSIAIGVDVLVTSSISNDGYNSLKNYFSAGHTAAFIGSSGVGKSTLINRLLGQDMLDTSDIRNDDKGRHTTTRRELFMLPNLGVVIDTPGMREIGIISSNISKAFTDIDEFSLQCKFNDCTHKNEPNCAVQKAIANGVLSIERLESYWKLKKETKYEGLNSKMIEKEKINTMFHDLGGMKNARKFIKEQKKKKGR</sequence>
<feature type="binding site" evidence="10">
    <location>
        <begin position="196"/>
        <end position="204"/>
    </location>
    <ligand>
        <name>GTP</name>
        <dbReference type="ChEBI" id="CHEBI:37565"/>
    </ligand>
</feature>
<accession>A0A285TKD1</accession>
<gene>
    <name evidence="10" type="primary">rsgA</name>
    <name evidence="13" type="ORF">SAMN05880501_11481</name>
</gene>
<dbReference type="InterPro" id="IPR030378">
    <property type="entry name" value="G_CP_dom"/>
</dbReference>
<evidence type="ECO:0000259" key="11">
    <source>
        <dbReference type="PROSITE" id="PS50936"/>
    </source>
</evidence>
<evidence type="ECO:0000259" key="12">
    <source>
        <dbReference type="PROSITE" id="PS51721"/>
    </source>
</evidence>
<comment type="cofactor">
    <cofactor evidence="10">
        <name>Zn(2+)</name>
        <dbReference type="ChEBI" id="CHEBI:29105"/>
    </cofactor>
    <text evidence="10">Binds 1 zinc ion per subunit.</text>
</comment>
<name>A0A285TKD1_9BACL</name>
<feature type="domain" description="CP-type G" evidence="12">
    <location>
        <begin position="96"/>
        <end position="253"/>
    </location>
</feature>
<dbReference type="Gene3D" id="1.10.40.50">
    <property type="entry name" value="Probable gtpase engc, domain 3"/>
    <property type="match status" value="1"/>
</dbReference>
<feature type="binding site" evidence="10">
    <location>
        <position position="281"/>
    </location>
    <ligand>
        <name>Zn(2+)</name>
        <dbReference type="ChEBI" id="CHEBI:29105"/>
    </ligand>
</feature>
<keyword evidence="8 10" id="KW-0694">RNA-binding</keyword>
<dbReference type="GO" id="GO:0019843">
    <property type="term" value="F:rRNA binding"/>
    <property type="evidence" value="ECO:0007669"/>
    <property type="project" value="UniProtKB-KW"/>
</dbReference>
<dbReference type="GO" id="GO:0042274">
    <property type="term" value="P:ribosomal small subunit biogenesis"/>
    <property type="evidence" value="ECO:0007669"/>
    <property type="project" value="UniProtKB-UniRule"/>
</dbReference>
<feature type="binding site" evidence="10">
    <location>
        <position position="279"/>
    </location>
    <ligand>
        <name>Zn(2+)</name>
        <dbReference type="ChEBI" id="CHEBI:29105"/>
    </ligand>
</feature>
<dbReference type="GO" id="GO:0005737">
    <property type="term" value="C:cytoplasm"/>
    <property type="evidence" value="ECO:0007669"/>
    <property type="project" value="UniProtKB-SubCell"/>
</dbReference>
<comment type="subunit">
    <text evidence="10">Monomer. Associates with 30S ribosomal subunit, binds 16S rRNA.</text>
</comment>
<feature type="domain" description="EngC GTPase" evidence="11">
    <location>
        <begin position="105"/>
        <end position="251"/>
    </location>
</feature>
<evidence type="ECO:0000256" key="5">
    <source>
        <dbReference type="ARBA" id="ARBA00022741"/>
    </source>
</evidence>
<dbReference type="RefSeq" id="WP_237658459.1">
    <property type="nucleotide sequence ID" value="NZ_OBMQ01000014.1"/>
</dbReference>
<evidence type="ECO:0000313" key="14">
    <source>
        <dbReference type="Proteomes" id="UP000219636"/>
    </source>
</evidence>
<dbReference type="NCBIfam" id="TIGR00157">
    <property type="entry name" value="ribosome small subunit-dependent GTPase A"/>
    <property type="match status" value="1"/>
</dbReference>
<comment type="function">
    <text evidence="10">One of several proteins that assist in the late maturation steps of the functional core of the 30S ribosomal subunit. Helps release RbfA from mature subunits. May play a role in the assembly of ribosomal proteins into the subunit. Circularly permuted GTPase that catalyzes slow GTP hydrolysis, GTPase activity is stimulated by the 30S ribosomal subunit.</text>
</comment>
<keyword evidence="9 10" id="KW-0342">GTP-binding</keyword>
<reference evidence="14" key="1">
    <citation type="submission" date="2017-08" db="EMBL/GenBank/DDBJ databases">
        <authorList>
            <person name="Varghese N."/>
            <person name="Submissions S."/>
        </authorList>
    </citation>
    <scope>NUCLEOTIDE SEQUENCE [LARGE SCALE GENOMIC DNA]</scope>
    <source>
        <strain evidence="14">JC22</strain>
    </source>
</reference>
<feature type="binding site" evidence="10">
    <location>
        <position position="287"/>
    </location>
    <ligand>
        <name>Zn(2+)</name>
        <dbReference type="ChEBI" id="CHEBI:29105"/>
    </ligand>
</feature>
<organism evidence="13 14">
    <name type="scientific">Ureibacillus xyleni</name>
    <dbReference type="NCBI Taxonomy" id="614648"/>
    <lineage>
        <taxon>Bacteria</taxon>
        <taxon>Bacillati</taxon>
        <taxon>Bacillota</taxon>
        <taxon>Bacilli</taxon>
        <taxon>Bacillales</taxon>
        <taxon>Caryophanaceae</taxon>
        <taxon>Ureibacillus</taxon>
    </lineage>
</organism>
<keyword evidence="5 10" id="KW-0547">Nucleotide-binding</keyword>
<dbReference type="SUPFAM" id="SSF50249">
    <property type="entry name" value="Nucleic acid-binding proteins"/>
    <property type="match status" value="1"/>
</dbReference>
<comment type="subcellular location">
    <subcellularLocation>
        <location evidence="10">Cytoplasm</location>
    </subcellularLocation>
</comment>
<keyword evidence="6 10" id="KW-0378">Hydrolase</keyword>
<dbReference type="SUPFAM" id="SSF52540">
    <property type="entry name" value="P-loop containing nucleoside triphosphate hydrolases"/>
    <property type="match status" value="1"/>
</dbReference>
<dbReference type="CDD" id="cd01854">
    <property type="entry name" value="YjeQ_EngC"/>
    <property type="match status" value="1"/>
</dbReference>
<dbReference type="AlphaFoldDB" id="A0A285TKD1"/>
<evidence type="ECO:0000256" key="2">
    <source>
        <dbReference type="ARBA" id="ARBA00022517"/>
    </source>
</evidence>
<evidence type="ECO:0000256" key="10">
    <source>
        <dbReference type="HAMAP-Rule" id="MF_01820"/>
    </source>
</evidence>
<dbReference type="InterPro" id="IPR010914">
    <property type="entry name" value="RsgA_GTPase_dom"/>
</dbReference>
<dbReference type="EMBL" id="OBMQ01000014">
    <property type="protein sequence ID" value="SOC22714.1"/>
    <property type="molecule type" value="Genomic_DNA"/>
</dbReference>
<comment type="similarity">
    <text evidence="10">Belongs to the TRAFAC class YlqF/YawG GTPase family. RsgA subfamily.</text>
</comment>
<feature type="binding site" evidence="10">
    <location>
        <begin position="144"/>
        <end position="147"/>
    </location>
    <ligand>
        <name>GTP</name>
        <dbReference type="ChEBI" id="CHEBI:37565"/>
    </ligand>
</feature>
<keyword evidence="2 10" id="KW-0690">Ribosome biogenesis</keyword>
<dbReference type="InterPro" id="IPR012340">
    <property type="entry name" value="NA-bd_OB-fold"/>
</dbReference>
<evidence type="ECO:0000256" key="8">
    <source>
        <dbReference type="ARBA" id="ARBA00022884"/>
    </source>
</evidence>
<dbReference type="Proteomes" id="UP000219636">
    <property type="component" value="Unassembled WGS sequence"/>
</dbReference>
<protein>
    <recommendedName>
        <fullName evidence="10">Small ribosomal subunit biogenesis GTPase RsgA</fullName>
        <ecNumber evidence="10">3.6.1.-</ecNumber>
    </recommendedName>
</protein>
<evidence type="ECO:0000256" key="3">
    <source>
        <dbReference type="ARBA" id="ARBA00022723"/>
    </source>
</evidence>
<keyword evidence="4 10" id="KW-0699">rRNA-binding</keyword>
<dbReference type="PROSITE" id="PS50936">
    <property type="entry name" value="ENGC_GTPASE"/>
    <property type="match status" value="1"/>
</dbReference>
<dbReference type="InterPro" id="IPR004881">
    <property type="entry name" value="Ribosome_biogen_GTPase_RsgA"/>
</dbReference>